<dbReference type="PANTHER" id="PTHR33221:SF5">
    <property type="entry name" value="HTH-TYPE TRANSCRIPTIONAL REGULATOR ISCR"/>
    <property type="match status" value="1"/>
</dbReference>
<sequence>MQSDLSSYTPIELTSRIEYALLTLLELVGHANRSYAPLTITEIASKHSIPERYLEQIMTILRRGGLVRSYRGSRGGYVLARDAKEITLFEIVAFVDGERKPRELEVTPNLERQIVYNVWQSLNTLSQKFLTGITLEDLYREWDENQRGNPMYYI</sequence>
<dbReference type="PROSITE" id="PS01332">
    <property type="entry name" value="HTH_RRF2_1"/>
    <property type="match status" value="1"/>
</dbReference>
<proteinExistence type="predicted"/>
<evidence type="ECO:0000313" key="3">
    <source>
        <dbReference type="Proteomes" id="UP000217895"/>
    </source>
</evidence>
<dbReference type="InterPro" id="IPR030489">
    <property type="entry name" value="TR_Rrf2-type_CS"/>
</dbReference>
<dbReference type="PANTHER" id="PTHR33221">
    <property type="entry name" value="WINGED HELIX-TURN-HELIX TRANSCRIPTIONAL REGULATOR, RRF2 FAMILY"/>
    <property type="match status" value="1"/>
</dbReference>
<dbReference type="GO" id="GO:0005829">
    <property type="term" value="C:cytosol"/>
    <property type="evidence" value="ECO:0007669"/>
    <property type="project" value="TreeGrafter"/>
</dbReference>
<dbReference type="PROSITE" id="PS51197">
    <property type="entry name" value="HTH_RRF2_2"/>
    <property type="match status" value="1"/>
</dbReference>
<dbReference type="Pfam" id="PF02082">
    <property type="entry name" value="Rrf2"/>
    <property type="match status" value="1"/>
</dbReference>
<dbReference type="InterPro" id="IPR000944">
    <property type="entry name" value="Tscrpt_reg_Rrf2"/>
</dbReference>
<reference evidence="2 3" key="1">
    <citation type="submission" date="2017-06" db="EMBL/GenBank/DDBJ databases">
        <title>Genome sequencing of cyanobaciteial culture collection at National Institute for Environmental Studies (NIES).</title>
        <authorList>
            <person name="Hirose Y."/>
            <person name="Shimura Y."/>
            <person name="Fujisawa T."/>
            <person name="Nakamura Y."/>
            <person name="Kawachi M."/>
        </authorList>
    </citation>
    <scope>NUCLEOTIDE SEQUENCE [LARGE SCALE GENOMIC DNA]</scope>
    <source>
        <strain evidence="2 3">NIES-2135</strain>
    </source>
</reference>
<dbReference type="Gene3D" id="1.10.10.10">
    <property type="entry name" value="Winged helix-like DNA-binding domain superfamily/Winged helix DNA-binding domain"/>
    <property type="match status" value="1"/>
</dbReference>
<name>A0A1Z4J942_LEPBY</name>
<accession>A0A1Z4J942</accession>
<dbReference type="AlphaFoldDB" id="A0A1Z4J942"/>
<keyword evidence="1" id="KW-0238">DNA-binding</keyword>
<dbReference type="InterPro" id="IPR036388">
    <property type="entry name" value="WH-like_DNA-bd_sf"/>
</dbReference>
<protein>
    <submittedName>
        <fullName evidence="2">BadM/Rrf2 family transcriptional regulator</fullName>
    </submittedName>
</protein>
<evidence type="ECO:0000256" key="1">
    <source>
        <dbReference type="ARBA" id="ARBA00023125"/>
    </source>
</evidence>
<evidence type="ECO:0000313" key="2">
    <source>
        <dbReference type="EMBL" id="BAY53241.1"/>
    </source>
</evidence>
<gene>
    <name evidence="2" type="ORF">NIES2135_00430</name>
</gene>
<dbReference type="GO" id="GO:0003700">
    <property type="term" value="F:DNA-binding transcription factor activity"/>
    <property type="evidence" value="ECO:0007669"/>
    <property type="project" value="TreeGrafter"/>
</dbReference>
<dbReference type="InterPro" id="IPR036390">
    <property type="entry name" value="WH_DNA-bd_sf"/>
</dbReference>
<organism evidence="2 3">
    <name type="scientific">Leptolyngbya boryana NIES-2135</name>
    <dbReference type="NCBI Taxonomy" id="1973484"/>
    <lineage>
        <taxon>Bacteria</taxon>
        <taxon>Bacillati</taxon>
        <taxon>Cyanobacteriota</taxon>
        <taxon>Cyanophyceae</taxon>
        <taxon>Leptolyngbyales</taxon>
        <taxon>Leptolyngbyaceae</taxon>
        <taxon>Leptolyngbya group</taxon>
        <taxon>Leptolyngbya</taxon>
    </lineage>
</organism>
<dbReference type="Proteomes" id="UP000217895">
    <property type="component" value="Chromosome"/>
</dbReference>
<keyword evidence="3" id="KW-1185">Reference proteome</keyword>
<dbReference type="EMBL" id="AP018203">
    <property type="protein sequence ID" value="BAY53241.1"/>
    <property type="molecule type" value="Genomic_DNA"/>
</dbReference>
<dbReference type="SUPFAM" id="SSF46785">
    <property type="entry name" value="Winged helix' DNA-binding domain"/>
    <property type="match status" value="1"/>
</dbReference>
<dbReference type="NCBIfam" id="TIGR00738">
    <property type="entry name" value="rrf2_super"/>
    <property type="match status" value="1"/>
</dbReference>
<dbReference type="GO" id="GO:0003677">
    <property type="term" value="F:DNA binding"/>
    <property type="evidence" value="ECO:0007669"/>
    <property type="project" value="UniProtKB-KW"/>
</dbReference>